<reference evidence="2" key="1">
    <citation type="submission" date="2021-12" db="EMBL/GenBank/DDBJ databases">
        <authorList>
            <person name="Zaccaron A."/>
            <person name="Stergiopoulos I."/>
        </authorList>
    </citation>
    <scope>NUCLEOTIDE SEQUENCE</scope>
    <source>
        <strain evidence="2">Race5_Kim</strain>
    </source>
</reference>
<dbReference type="RefSeq" id="XP_047764475.1">
    <property type="nucleotide sequence ID" value="XM_047909638.1"/>
</dbReference>
<keyword evidence="3" id="KW-1185">Reference proteome</keyword>
<organism evidence="2 3">
    <name type="scientific">Passalora fulva</name>
    <name type="common">Tomato leaf mold</name>
    <name type="synonym">Cladosporium fulvum</name>
    <dbReference type="NCBI Taxonomy" id="5499"/>
    <lineage>
        <taxon>Eukaryota</taxon>
        <taxon>Fungi</taxon>
        <taxon>Dikarya</taxon>
        <taxon>Ascomycota</taxon>
        <taxon>Pezizomycotina</taxon>
        <taxon>Dothideomycetes</taxon>
        <taxon>Dothideomycetidae</taxon>
        <taxon>Mycosphaerellales</taxon>
        <taxon>Mycosphaerellaceae</taxon>
        <taxon>Fulvia</taxon>
    </lineage>
</organism>
<dbReference type="EMBL" id="CP090169">
    <property type="protein sequence ID" value="UJO20109.1"/>
    <property type="molecule type" value="Genomic_DNA"/>
</dbReference>
<evidence type="ECO:0000256" key="1">
    <source>
        <dbReference type="SAM" id="MobiDB-lite"/>
    </source>
</evidence>
<sequence>MFEGQHLQIMDQLLEAVGDIHGQHRFEETEARGRDRNTGAPRQGYQPPHDIARISKALEAVDYSQRCRTILAQLDIIFSMILGRKYVSNLIDQANDSSEHGADEEPTQIDTDGEDDAGTPGGHKEDAMQIDTGGVELGATESTADVTMSEDLAGEVDGLEEGEASGLTEYDEMVFLSRFQEEATFEDVEGPRTPEAQILDDIATNGGTVELEGVSYRHFDVLGDGNCMERTFARALYDDEKYYPTVRAELIRHLLDVLAVSDDLDLHDVLMDHCIDLDRQSDDPGQPSLFQQTMQERA</sequence>
<dbReference type="GeneID" id="71990368"/>
<gene>
    <name evidence="2" type="ORF">CLAFUR5_10490</name>
</gene>
<dbReference type="Proteomes" id="UP000756132">
    <property type="component" value="Chromosome 7"/>
</dbReference>
<feature type="compositionally biased region" description="Acidic residues" evidence="1">
    <location>
        <begin position="104"/>
        <end position="117"/>
    </location>
</feature>
<reference evidence="2" key="2">
    <citation type="journal article" date="2022" name="Microb. Genom.">
        <title>A chromosome-scale genome assembly of the tomato pathogen Cladosporium fulvum reveals a compartmentalized genome architecture and the presence of a dispensable chromosome.</title>
        <authorList>
            <person name="Zaccaron A.Z."/>
            <person name="Chen L.H."/>
            <person name="Samaras A."/>
            <person name="Stergiopoulos I."/>
        </authorList>
    </citation>
    <scope>NUCLEOTIDE SEQUENCE</scope>
    <source>
        <strain evidence="2">Race5_Kim</strain>
    </source>
</reference>
<evidence type="ECO:0008006" key="4">
    <source>
        <dbReference type="Google" id="ProtNLM"/>
    </source>
</evidence>
<dbReference type="CDD" id="cd22744">
    <property type="entry name" value="OTU"/>
    <property type="match status" value="1"/>
</dbReference>
<evidence type="ECO:0000313" key="2">
    <source>
        <dbReference type="EMBL" id="UJO20109.1"/>
    </source>
</evidence>
<protein>
    <recommendedName>
        <fullName evidence="4">OTU domain-containing protein</fullName>
    </recommendedName>
</protein>
<feature type="region of interest" description="Disordered" evidence="1">
    <location>
        <begin position="96"/>
        <end position="128"/>
    </location>
</feature>
<dbReference type="AlphaFoldDB" id="A0A9Q8URS5"/>
<evidence type="ECO:0000313" key="3">
    <source>
        <dbReference type="Proteomes" id="UP000756132"/>
    </source>
</evidence>
<accession>A0A9Q8URS5</accession>
<feature type="region of interest" description="Disordered" evidence="1">
    <location>
        <begin position="27"/>
        <end position="49"/>
    </location>
</feature>
<name>A0A9Q8URS5_PASFU</name>
<feature type="compositionally biased region" description="Basic and acidic residues" evidence="1">
    <location>
        <begin position="27"/>
        <end position="37"/>
    </location>
</feature>
<proteinExistence type="predicted"/>
<dbReference type="KEGG" id="ffu:CLAFUR5_10490"/>